<keyword evidence="4" id="KW-1185">Reference proteome</keyword>
<accession>A0A448Z6D5</accession>
<evidence type="ECO:0000256" key="2">
    <source>
        <dbReference type="SAM" id="Phobius"/>
    </source>
</evidence>
<dbReference type="Proteomes" id="UP000291116">
    <property type="component" value="Unassembled WGS sequence"/>
</dbReference>
<evidence type="ECO:0000313" key="3">
    <source>
        <dbReference type="EMBL" id="VEU37595.1"/>
    </source>
</evidence>
<organism evidence="3 4">
    <name type="scientific">Pseudo-nitzschia multistriata</name>
    <dbReference type="NCBI Taxonomy" id="183589"/>
    <lineage>
        <taxon>Eukaryota</taxon>
        <taxon>Sar</taxon>
        <taxon>Stramenopiles</taxon>
        <taxon>Ochrophyta</taxon>
        <taxon>Bacillariophyta</taxon>
        <taxon>Bacillariophyceae</taxon>
        <taxon>Bacillariophycidae</taxon>
        <taxon>Bacillariales</taxon>
        <taxon>Bacillariaceae</taxon>
        <taxon>Pseudo-nitzschia</taxon>
    </lineage>
</organism>
<keyword evidence="2" id="KW-1133">Transmembrane helix</keyword>
<name>A0A448Z6D5_9STRA</name>
<gene>
    <name evidence="3" type="ORF">PSNMU_V1.4_AUG-EV-PASAV3_0043990</name>
</gene>
<feature type="transmembrane region" description="Helical" evidence="2">
    <location>
        <begin position="99"/>
        <end position="122"/>
    </location>
</feature>
<reference evidence="3 4" key="1">
    <citation type="submission" date="2019-01" db="EMBL/GenBank/DDBJ databases">
        <authorList>
            <person name="Ferrante I. M."/>
        </authorList>
    </citation>
    <scope>NUCLEOTIDE SEQUENCE [LARGE SCALE GENOMIC DNA]</scope>
    <source>
        <strain evidence="3 4">B856</strain>
    </source>
</reference>
<dbReference type="AlphaFoldDB" id="A0A448Z6D5"/>
<protein>
    <submittedName>
        <fullName evidence="3">Uncharacterized protein</fullName>
    </submittedName>
</protein>
<keyword evidence="2" id="KW-0472">Membrane</keyword>
<feature type="region of interest" description="Disordered" evidence="1">
    <location>
        <begin position="23"/>
        <end position="54"/>
    </location>
</feature>
<keyword evidence="2" id="KW-0812">Transmembrane</keyword>
<evidence type="ECO:0000313" key="4">
    <source>
        <dbReference type="Proteomes" id="UP000291116"/>
    </source>
</evidence>
<proteinExistence type="predicted"/>
<sequence length="325" mass="34687">MYLPYRFVETLARTLYRPSSSAKKSYWSHSGQAATKRKNTAEHETEQVSKPGARTFEQEARQDSFGFRVLTTRTGPTDVAFAVVSIDADLVAGIRSVHAVVAVALVTVSLVGIAVVVGDTVLKGRPFRGRRSCRLRVVGRRSRLRGGLPGGFFVGGGRGILVAPVDADAAHVDVAIGEGYHDSVVIVQHVDGNPAPGDVVEVVETLALGSELLGFVRISTVEEFHFEFLRVFAGHAGRDVGVSLSIRATCLEFVGDGLSLFRVRDLAGSGLATDTIFGGLCIWFIEGGLSSFAISFHFVVLFNGIVVVQGVSDKRNISVGCLGLP</sequence>
<dbReference type="EMBL" id="CAACVS010000133">
    <property type="protein sequence ID" value="VEU37595.1"/>
    <property type="molecule type" value="Genomic_DNA"/>
</dbReference>
<evidence type="ECO:0000256" key="1">
    <source>
        <dbReference type="SAM" id="MobiDB-lite"/>
    </source>
</evidence>